<evidence type="ECO:0000256" key="1">
    <source>
        <dbReference type="SAM" id="SignalP"/>
    </source>
</evidence>
<organism evidence="2 4">
    <name type="scientific">Bacteroides acidifaciens</name>
    <dbReference type="NCBI Taxonomy" id="85831"/>
    <lineage>
        <taxon>Bacteria</taxon>
        <taxon>Pseudomonadati</taxon>
        <taxon>Bacteroidota</taxon>
        <taxon>Bacteroidia</taxon>
        <taxon>Bacteroidales</taxon>
        <taxon>Bacteroidaceae</taxon>
        <taxon>Bacteroides</taxon>
    </lineage>
</organism>
<dbReference type="SUPFAM" id="SSF48208">
    <property type="entry name" value="Six-hairpin glycosidases"/>
    <property type="match status" value="1"/>
</dbReference>
<evidence type="ECO:0000313" key="5">
    <source>
        <dbReference type="Proteomes" id="UP000298073"/>
    </source>
</evidence>
<dbReference type="STRING" id="1235814.GCA_000613385_02264"/>
<dbReference type="Gene3D" id="1.50.10.20">
    <property type="match status" value="1"/>
</dbReference>
<evidence type="ECO:0000313" key="2">
    <source>
        <dbReference type="EMBL" id="RLT80285.1"/>
    </source>
</evidence>
<keyword evidence="2" id="KW-0378">Hydrolase</keyword>
<dbReference type="PANTHER" id="PTHR47791:SF3">
    <property type="entry name" value="MEIOTICALLY UP-REGULATED GENE 191 PROTEIN"/>
    <property type="match status" value="1"/>
</dbReference>
<proteinExistence type="predicted"/>
<dbReference type="InterPro" id="IPR053169">
    <property type="entry name" value="MUG_Protein"/>
</dbReference>
<dbReference type="PANTHER" id="PTHR47791">
    <property type="entry name" value="MEIOTICALLY UP-REGULATED GENE 191 PROTEIN"/>
    <property type="match status" value="1"/>
</dbReference>
<dbReference type="EMBL" id="SPPV01000003">
    <property type="protein sequence ID" value="TFU52229.1"/>
    <property type="molecule type" value="Genomic_DNA"/>
</dbReference>
<dbReference type="GO" id="GO:0016787">
    <property type="term" value="F:hydrolase activity"/>
    <property type="evidence" value="ECO:0007669"/>
    <property type="project" value="UniProtKB-KW"/>
</dbReference>
<evidence type="ECO:0000313" key="3">
    <source>
        <dbReference type="EMBL" id="TFU52229.1"/>
    </source>
</evidence>
<reference evidence="3 5" key="2">
    <citation type="submission" date="2019-03" db="EMBL/GenBank/DDBJ databases">
        <title>Diversity of the mouse oral microbiome.</title>
        <authorList>
            <person name="Joseph S."/>
            <person name="Aduse-Opoku J."/>
            <person name="Curtis M."/>
            <person name="Wade W."/>
            <person name="Hashim A."/>
        </authorList>
    </citation>
    <scope>NUCLEOTIDE SEQUENCE [LARGE SCALE GENOMIC DNA]</scope>
    <source>
        <strain evidence="3 5">P2318</strain>
    </source>
</reference>
<dbReference type="EMBL" id="RAZM01000023">
    <property type="protein sequence ID" value="RLT80285.1"/>
    <property type="molecule type" value="Genomic_DNA"/>
</dbReference>
<dbReference type="RefSeq" id="WP_121766503.1">
    <property type="nucleotide sequence ID" value="NZ_CAMTRR010000005.1"/>
</dbReference>
<dbReference type="PROSITE" id="PS51257">
    <property type="entry name" value="PROKAR_LIPOPROTEIN"/>
    <property type="match status" value="1"/>
</dbReference>
<dbReference type="InterPro" id="IPR005198">
    <property type="entry name" value="Glyco_hydro_76"/>
</dbReference>
<dbReference type="GO" id="GO:0005975">
    <property type="term" value="P:carbohydrate metabolic process"/>
    <property type="evidence" value="ECO:0007669"/>
    <property type="project" value="InterPro"/>
</dbReference>
<sequence>MKNYIVSFSKKALLLGGVTLTMFAACDDGELSDIYKGNSSGEYVSDVNWTDAANTSTETYIKYFFENAGGRDTFCGSIYWEKPNTPETGEPTSTGGSGGWSQGHALDIVIDAYIRHADNPAYQADLYENIMKPFLPAFDDWNEHCGYGGKDFWNNFYDDMEWMALACLRVYELTGDEDYYSALMKMWDHIKGAKNDYKGVGGMAWKTDAPASRMACSNGPGCLLAMKLYKLTVKEAKEGWEDKAAYYLNFAKEVYNWMTAYLCDTSTGQVYDNLGIKDDGTPGDPDKVALSYNQGTFMASALALYNATGEEEYLRNAVAFGSYQVNKKMDSNYPVFSGEGNSGDNLLFRGIFVRYFLDMVKQPVSSVYPEKTRNKFIAALRSCSDVLWTLAHPEGYYVWEYDWAKAPKFGNRDNREDRLTISLNAEVPGATMIEIRARYEDWVQGKASEEANWVGPEFGKKAGE</sequence>
<protein>
    <submittedName>
        <fullName evidence="2">Glycosyl hydrolase family 76</fullName>
    </submittedName>
</protein>
<feature type="signal peptide" evidence="1">
    <location>
        <begin position="1"/>
        <end position="24"/>
    </location>
</feature>
<reference evidence="2 4" key="1">
    <citation type="submission" date="2018-09" db="EMBL/GenBank/DDBJ databases">
        <title>Murine metabolic-syndrome-specific gut microbial biobank.</title>
        <authorList>
            <person name="Liu C."/>
        </authorList>
    </citation>
    <scope>NUCLEOTIDE SEQUENCE [LARGE SCALE GENOMIC DNA]</scope>
    <source>
        <strain evidence="2 4">0.1X-D8-26</strain>
    </source>
</reference>
<dbReference type="AlphaFoldDB" id="A0A3L7Z555"/>
<feature type="chain" id="PRO_5036339326" evidence="1">
    <location>
        <begin position="25"/>
        <end position="464"/>
    </location>
</feature>
<gene>
    <name evidence="2" type="ORF">D7Y07_09245</name>
    <name evidence="3" type="ORF">E4T97_02195</name>
</gene>
<accession>A0A3L7Z555</accession>
<evidence type="ECO:0000313" key="4">
    <source>
        <dbReference type="Proteomes" id="UP000267159"/>
    </source>
</evidence>
<dbReference type="Proteomes" id="UP000298073">
    <property type="component" value="Unassembled WGS sequence"/>
</dbReference>
<dbReference type="Proteomes" id="UP000267159">
    <property type="component" value="Unassembled WGS sequence"/>
</dbReference>
<dbReference type="InterPro" id="IPR008928">
    <property type="entry name" value="6-hairpin_glycosidase_sf"/>
</dbReference>
<name>A0A3L7Z555_9BACE</name>
<keyword evidence="1" id="KW-0732">Signal</keyword>
<dbReference type="Pfam" id="PF03663">
    <property type="entry name" value="Glyco_hydro_76"/>
    <property type="match status" value="1"/>
</dbReference>
<comment type="caution">
    <text evidence="2">The sequence shown here is derived from an EMBL/GenBank/DDBJ whole genome shotgun (WGS) entry which is preliminary data.</text>
</comment>